<name>A7Z3D5_BACVZ</name>
<gene>
    <name evidence="6" type="ordered locus">RBAM_011470</name>
</gene>
<dbReference type="EMBL" id="CP000560">
    <property type="protein sequence ID" value="ABS73511.1"/>
    <property type="molecule type" value="Genomic_DNA"/>
</dbReference>
<dbReference type="RefSeq" id="WP_012117283.1">
    <property type="nucleotide sequence ID" value="NC_009725.2"/>
</dbReference>
<dbReference type="PANTHER" id="PTHR43776:SF7">
    <property type="entry name" value="D,D-DIPEPTIDE TRANSPORT ATP-BINDING PROTEIN DDPF-RELATED"/>
    <property type="match status" value="1"/>
</dbReference>
<dbReference type="GO" id="GO:0015833">
    <property type="term" value="P:peptide transport"/>
    <property type="evidence" value="ECO:0007669"/>
    <property type="project" value="InterPro"/>
</dbReference>
<protein>
    <submittedName>
        <fullName evidence="6">ATP-binding cassette domain-containing protein</fullName>
    </submittedName>
</protein>
<evidence type="ECO:0000313" key="7">
    <source>
        <dbReference type="Proteomes" id="UP000001120"/>
    </source>
</evidence>
<dbReference type="InterPro" id="IPR003439">
    <property type="entry name" value="ABC_transporter-like_ATP-bd"/>
</dbReference>
<keyword evidence="2" id="KW-0813">Transport</keyword>
<dbReference type="FunFam" id="3.40.50.300:FF:000016">
    <property type="entry name" value="Oligopeptide ABC transporter ATP-binding component"/>
    <property type="match status" value="1"/>
</dbReference>
<dbReference type="GO" id="GO:0055085">
    <property type="term" value="P:transmembrane transport"/>
    <property type="evidence" value="ECO:0007669"/>
    <property type="project" value="UniProtKB-ARBA"/>
</dbReference>
<dbReference type="InterPro" id="IPR027417">
    <property type="entry name" value="P-loop_NTPase"/>
</dbReference>
<dbReference type="Pfam" id="PF00005">
    <property type="entry name" value="ABC_tran"/>
    <property type="match status" value="1"/>
</dbReference>
<dbReference type="InterPro" id="IPR003593">
    <property type="entry name" value="AAA+_ATPase"/>
</dbReference>
<sequence length="305" mass="34900">MTEKLLEIKHLKQHFFTQKGTVKAVDDLSFDIYKGETLGLVGESGCGKSTTGRSIIRLYEATGGEVLFNGENVHGKKSRKKLLEFNRKMQMIFQDPYASLNPRMTVADIIAEGIDIHRLAKTKKERMQRVHELLETVGLNKEHANRYPHEFSGGQRQRIGIARALAVDPEFIIADEPISALDVSIQAQVVNLMKELQKEKGLTYLFIAHDLSMVKYISDRIGVMYFGKLVELAPADELYENPLHPYTKSLLSAIPLPDPDYERNRTRKKYDPSIHQLQDGEKMEFREVKPGHFVMCTEDEFKTYL</sequence>
<dbReference type="SMART" id="SM00382">
    <property type="entry name" value="AAA"/>
    <property type="match status" value="1"/>
</dbReference>
<dbReference type="GeneID" id="93080284"/>
<accession>A7Z3D5</accession>
<evidence type="ECO:0000256" key="1">
    <source>
        <dbReference type="ARBA" id="ARBA00005417"/>
    </source>
</evidence>
<evidence type="ECO:0000259" key="5">
    <source>
        <dbReference type="PROSITE" id="PS50893"/>
    </source>
</evidence>
<dbReference type="KEGG" id="bay:RBAM_011470"/>
<dbReference type="HOGENOM" id="CLU_000604_1_23_9"/>
<dbReference type="InterPro" id="IPR017871">
    <property type="entry name" value="ABC_transporter-like_CS"/>
</dbReference>
<comment type="similarity">
    <text evidence="1">Belongs to the ABC transporter superfamily.</text>
</comment>
<dbReference type="InterPro" id="IPR050319">
    <property type="entry name" value="ABC_transp_ATP-bind"/>
</dbReference>
<keyword evidence="7" id="KW-1185">Reference proteome</keyword>
<dbReference type="PROSITE" id="PS50893">
    <property type="entry name" value="ABC_TRANSPORTER_2"/>
    <property type="match status" value="1"/>
</dbReference>
<proteinExistence type="inferred from homology"/>
<keyword evidence="3" id="KW-0547">Nucleotide-binding</keyword>
<reference evidence="6 7" key="1">
    <citation type="journal article" date="2007" name="Nat. Biotechnol.">
        <title>Comparative analysis of the complete genome sequence of the plant growth-promoting bacterium Bacillus amyloliquefaciens FZB42.</title>
        <authorList>
            <person name="Chen X.H."/>
            <person name="Koumoutsi A."/>
            <person name="Scholz R."/>
            <person name="Eisenreich A."/>
            <person name="Schneider K."/>
            <person name="Heinemeyer I."/>
            <person name="Morgenstern B."/>
            <person name="Voss B."/>
            <person name="Hess W.R."/>
            <person name="Reva O."/>
            <person name="Junge H."/>
            <person name="Voigt B."/>
            <person name="Jungblut P.R."/>
            <person name="Vater J."/>
            <person name="Sussmuth R."/>
            <person name="Liesegang H."/>
            <person name="Strittmatter A."/>
            <person name="Gottschalk G."/>
            <person name="Borriss R."/>
        </authorList>
    </citation>
    <scope>NUCLEOTIDE SEQUENCE [LARGE SCALE GENOMIC DNA]</scope>
    <source>
        <strain evidence="7">DSM 23117 / BGSC 10A6 / LMG 26770 / FZB42</strain>
    </source>
</reference>
<dbReference type="PANTHER" id="PTHR43776">
    <property type="entry name" value="TRANSPORT ATP-BINDING PROTEIN"/>
    <property type="match status" value="1"/>
</dbReference>
<evidence type="ECO:0000256" key="2">
    <source>
        <dbReference type="ARBA" id="ARBA00022448"/>
    </source>
</evidence>
<dbReference type="Pfam" id="PF08352">
    <property type="entry name" value="oligo_HPY"/>
    <property type="match status" value="1"/>
</dbReference>
<evidence type="ECO:0000256" key="3">
    <source>
        <dbReference type="ARBA" id="ARBA00022741"/>
    </source>
</evidence>
<dbReference type="GO" id="GO:0005524">
    <property type="term" value="F:ATP binding"/>
    <property type="evidence" value="ECO:0007669"/>
    <property type="project" value="UniProtKB-KW"/>
</dbReference>
<organism evidence="6 7">
    <name type="scientific">Bacillus velezensis (strain DSM 23117 / BGSC 10A6 / LMG 26770 / FZB42)</name>
    <name type="common">Bacillus amyloliquefaciens subsp. plantarum</name>
    <dbReference type="NCBI Taxonomy" id="326423"/>
    <lineage>
        <taxon>Bacteria</taxon>
        <taxon>Bacillati</taxon>
        <taxon>Bacillota</taxon>
        <taxon>Bacilli</taxon>
        <taxon>Bacillales</taxon>
        <taxon>Bacillaceae</taxon>
        <taxon>Bacillus</taxon>
        <taxon>Bacillus amyloliquefaciens group</taxon>
    </lineage>
</organism>
<dbReference type="PROSITE" id="PS00211">
    <property type="entry name" value="ABC_TRANSPORTER_1"/>
    <property type="match status" value="1"/>
</dbReference>
<feature type="domain" description="ABC transporter" evidence="5">
    <location>
        <begin position="6"/>
        <end position="251"/>
    </location>
</feature>
<dbReference type="SUPFAM" id="SSF52540">
    <property type="entry name" value="P-loop containing nucleoside triphosphate hydrolases"/>
    <property type="match status" value="1"/>
</dbReference>
<dbReference type="AlphaFoldDB" id="A7Z3D5"/>
<evidence type="ECO:0000313" key="6">
    <source>
        <dbReference type="EMBL" id="ABS73511.1"/>
    </source>
</evidence>
<dbReference type="InterPro" id="IPR013563">
    <property type="entry name" value="Oligopep_ABC_C"/>
</dbReference>
<dbReference type="Gene3D" id="3.40.50.300">
    <property type="entry name" value="P-loop containing nucleotide triphosphate hydrolases"/>
    <property type="match status" value="1"/>
</dbReference>
<dbReference type="Proteomes" id="UP000001120">
    <property type="component" value="Chromosome"/>
</dbReference>
<evidence type="ECO:0000256" key="4">
    <source>
        <dbReference type="ARBA" id="ARBA00022840"/>
    </source>
</evidence>
<dbReference type="CDD" id="cd03257">
    <property type="entry name" value="ABC_NikE_OppD_transporters"/>
    <property type="match status" value="1"/>
</dbReference>
<dbReference type="GO" id="GO:0016887">
    <property type="term" value="F:ATP hydrolysis activity"/>
    <property type="evidence" value="ECO:0007669"/>
    <property type="project" value="InterPro"/>
</dbReference>
<keyword evidence="4 6" id="KW-0067">ATP-binding</keyword>